<sequence length="250" mass="28490">MNISGLEKLSKFQITQRAVELLEKVCPNYLDRPTAIPIMKVVEYLRANYNISFDFQAKFPLSAGSNLLGAYVFSKKLILIDSELASNEKRFNFTLAHEIGHWLLHRNVKILGNRSDIITDDSTIIGNGPRKLHTDYDWMEWQANYLASSLLMPPNLIKASLIKIQAKNGISKQGIIFLDIQYGNIKDYNNIIIGLSDLLAVSKQAIEFRLRDLGLIIDQRSPFHISKFIDIYLKEVLRMPSNVIAFSNSM</sequence>
<accession>A0ABX6LNL2</accession>
<dbReference type="InterPro" id="IPR010359">
    <property type="entry name" value="IrrE_HExxH"/>
</dbReference>
<name>A0ABX6LNL2_9BACT</name>
<proteinExistence type="predicted"/>
<organism evidence="2 3">
    <name type="scientific">Chitinophaga oryzae</name>
    <dbReference type="NCBI Taxonomy" id="2725414"/>
    <lineage>
        <taxon>Bacteria</taxon>
        <taxon>Pseudomonadati</taxon>
        <taxon>Bacteroidota</taxon>
        <taxon>Chitinophagia</taxon>
        <taxon>Chitinophagales</taxon>
        <taxon>Chitinophagaceae</taxon>
        <taxon>Chitinophaga</taxon>
    </lineage>
</organism>
<dbReference type="PANTHER" id="PTHR43236">
    <property type="entry name" value="ANTITOXIN HIGA1"/>
    <property type="match status" value="1"/>
</dbReference>
<dbReference type="EMBL" id="CP051204">
    <property type="protein sequence ID" value="QJB41712.1"/>
    <property type="molecule type" value="Genomic_DNA"/>
</dbReference>
<dbReference type="InterPro" id="IPR052345">
    <property type="entry name" value="Rad_response_metalloprotease"/>
</dbReference>
<reference evidence="2 3" key="2">
    <citation type="submission" date="2020-09" db="EMBL/GenBank/DDBJ databases">
        <authorList>
            <person name="Kittiwongwattana C."/>
        </authorList>
    </citation>
    <scope>NUCLEOTIDE SEQUENCE [LARGE SCALE GENOMIC DNA]</scope>
    <source>
        <strain evidence="2 3">1303</strain>
    </source>
</reference>
<dbReference type="Gene3D" id="1.10.10.2910">
    <property type="match status" value="1"/>
</dbReference>
<evidence type="ECO:0000313" key="2">
    <source>
        <dbReference type="EMBL" id="QJB41712.1"/>
    </source>
</evidence>
<protein>
    <submittedName>
        <fullName evidence="2">ImmA/IrrE family metallo-endopeptidase</fullName>
    </submittedName>
</protein>
<gene>
    <name evidence="2" type="ORF">HF324_29245</name>
</gene>
<evidence type="ECO:0000313" key="3">
    <source>
        <dbReference type="Proteomes" id="UP000503144"/>
    </source>
</evidence>
<evidence type="ECO:0000259" key="1">
    <source>
        <dbReference type="Pfam" id="PF06114"/>
    </source>
</evidence>
<reference evidence="3" key="1">
    <citation type="submission" date="2020-04" db="EMBL/GenBank/DDBJ databases">
        <authorList>
            <person name="Kittiwongwattana C."/>
        </authorList>
    </citation>
    <scope>NUCLEOTIDE SEQUENCE [LARGE SCALE GENOMIC DNA]</scope>
    <source>
        <strain evidence="3">1303</strain>
    </source>
</reference>
<dbReference type="Pfam" id="PF06114">
    <property type="entry name" value="Peptidase_M78"/>
    <property type="match status" value="1"/>
</dbReference>
<dbReference type="PANTHER" id="PTHR43236:SF1">
    <property type="entry name" value="BLL7220 PROTEIN"/>
    <property type="match status" value="1"/>
</dbReference>
<keyword evidence="3" id="KW-1185">Reference proteome</keyword>
<feature type="domain" description="IrrE N-terminal-like" evidence="1">
    <location>
        <begin position="71"/>
        <end position="159"/>
    </location>
</feature>
<dbReference type="Proteomes" id="UP000503144">
    <property type="component" value="Chromosome"/>
</dbReference>
<dbReference type="RefSeq" id="WP_168862023.1">
    <property type="nucleotide sequence ID" value="NZ_CP051204.2"/>
</dbReference>